<dbReference type="AlphaFoldDB" id="A0AAC9RP11"/>
<accession>A0AAC9RP11</accession>
<evidence type="ECO:0000313" key="1">
    <source>
        <dbReference type="EMBL" id="AOY77214.1"/>
    </source>
</evidence>
<dbReference type="KEGG" id="cfm:BJL90_15970"/>
<proteinExistence type="predicted"/>
<name>A0AAC9RP11_9CLOT</name>
<keyword evidence="3" id="KW-1185">Reference proteome</keyword>
<dbReference type="EMBL" id="CP020559">
    <property type="protein sequence ID" value="ARE87740.1"/>
    <property type="molecule type" value="Genomic_DNA"/>
</dbReference>
<dbReference type="Proteomes" id="UP000177894">
    <property type="component" value="Chromosome"/>
</dbReference>
<dbReference type="Proteomes" id="UP000192478">
    <property type="component" value="Chromosome"/>
</dbReference>
<sequence length="73" mass="8565">MLNRQQRRRVHKLTVEEIEEIKKKAALDAIKFTVDEFEKVMRRDFGFGDKRMGRVAKGLYEGLGLTPEDVEKL</sequence>
<organism evidence="2 4">
    <name type="scientific">Clostridium formicaceticum</name>
    <dbReference type="NCBI Taxonomy" id="1497"/>
    <lineage>
        <taxon>Bacteria</taxon>
        <taxon>Bacillati</taxon>
        <taxon>Bacillota</taxon>
        <taxon>Clostridia</taxon>
        <taxon>Eubacteriales</taxon>
        <taxon>Clostridiaceae</taxon>
        <taxon>Clostridium</taxon>
    </lineage>
</organism>
<evidence type="ECO:0000313" key="4">
    <source>
        <dbReference type="Proteomes" id="UP000192478"/>
    </source>
</evidence>
<dbReference type="EMBL" id="CP017603">
    <property type="protein sequence ID" value="AOY77214.1"/>
    <property type="molecule type" value="Genomic_DNA"/>
</dbReference>
<protein>
    <submittedName>
        <fullName evidence="2">Uncharacterized protein</fullName>
    </submittedName>
</protein>
<evidence type="ECO:0000313" key="2">
    <source>
        <dbReference type="EMBL" id="ARE87740.1"/>
    </source>
</evidence>
<gene>
    <name evidence="1" type="ORF">BJL90_15970</name>
    <name evidence="2" type="ORF">CLFO_21400</name>
</gene>
<reference evidence="1 3" key="1">
    <citation type="submission" date="2016-10" db="EMBL/GenBank/DDBJ databases">
        <title>Complete Genome Sequence of Acetogen Clostridium formicoaceticum ATCC 27076.</title>
        <authorList>
            <person name="Bao T."/>
            <person name="Cheng C."/>
            <person name="Zhao J."/>
            <person name="Yang S.-T."/>
            <person name="Wang J."/>
            <person name="Wang M."/>
        </authorList>
    </citation>
    <scope>NUCLEOTIDE SEQUENCE [LARGE SCALE GENOMIC DNA]</scope>
    <source>
        <strain evidence="1 3">ATCC 27076</strain>
    </source>
</reference>
<reference evidence="2 4" key="2">
    <citation type="submission" date="2017-03" db="EMBL/GenBank/DDBJ databases">
        <title>Complete sequence of Clostridium formicaceticum DSM 92.</title>
        <authorList>
            <person name="Poehlein A."/>
            <person name="Karl M."/>
            <person name="Bengelsdorf F.R."/>
            <person name="Duerre P."/>
            <person name="Daniel R."/>
        </authorList>
    </citation>
    <scope>NUCLEOTIDE SEQUENCE [LARGE SCALE GENOMIC DNA]</scope>
    <source>
        <strain evidence="2 4">DSM 92</strain>
    </source>
</reference>
<evidence type="ECO:0000313" key="3">
    <source>
        <dbReference type="Proteomes" id="UP000177894"/>
    </source>
</evidence>